<dbReference type="STRING" id="94643.A0A2A9M983"/>
<dbReference type="Proteomes" id="UP000224006">
    <property type="component" value="Chromosome V"/>
</dbReference>
<dbReference type="AlphaFoldDB" id="A0A2A9M983"/>
<feature type="transmembrane region" description="Helical" evidence="5">
    <location>
        <begin position="361"/>
        <end position="379"/>
    </location>
</feature>
<dbReference type="GO" id="GO:0016020">
    <property type="term" value="C:membrane"/>
    <property type="evidence" value="ECO:0007669"/>
    <property type="project" value="UniProtKB-SubCell"/>
</dbReference>
<feature type="transmembrane region" description="Helical" evidence="5">
    <location>
        <begin position="316"/>
        <end position="340"/>
    </location>
</feature>
<evidence type="ECO:0000313" key="8">
    <source>
        <dbReference type="Proteomes" id="UP000224006"/>
    </source>
</evidence>
<feature type="transmembrane region" description="Helical" evidence="5">
    <location>
        <begin position="240"/>
        <end position="258"/>
    </location>
</feature>
<accession>A0A2A9M983</accession>
<keyword evidence="2 5" id="KW-0812">Transmembrane</keyword>
<dbReference type="PANTHER" id="PTHR22950">
    <property type="entry name" value="AMINO ACID TRANSPORTER"/>
    <property type="match status" value="1"/>
</dbReference>
<feature type="transmembrane region" description="Helical" evidence="5">
    <location>
        <begin position="126"/>
        <end position="149"/>
    </location>
</feature>
<evidence type="ECO:0000256" key="1">
    <source>
        <dbReference type="ARBA" id="ARBA00004141"/>
    </source>
</evidence>
<feature type="transmembrane region" description="Helical" evidence="5">
    <location>
        <begin position="385"/>
        <end position="407"/>
    </location>
</feature>
<name>A0A2A9M983_BESBE</name>
<dbReference type="OrthoDB" id="1684102at2759"/>
<protein>
    <submittedName>
        <fullName evidence="7">Transmembrane amino acid transporter protein</fullName>
    </submittedName>
</protein>
<keyword evidence="3 5" id="KW-1133">Transmembrane helix</keyword>
<dbReference type="PANTHER" id="PTHR22950:SF666">
    <property type="entry name" value="VACUOLAR AMINO ACID TRANSPORTER 4"/>
    <property type="match status" value="1"/>
</dbReference>
<dbReference type="Pfam" id="PF01490">
    <property type="entry name" value="Aa_trans"/>
    <property type="match status" value="1"/>
</dbReference>
<dbReference type="EMBL" id="NWUJ01000005">
    <property type="protein sequence ID" value="PFH35038.1"/>
    <property type="molecule type" value="Genomic_DNA"/>
</dbReference>
<feature type="transmembrane region" description="Helical" evidence="5">
    <location>
        <begin position="84"/>
        <end position="105"/>
    </location>
</feature>
<organism evidence="7 8">
    <name type="scientific">Besnoitia besnoiti</name>
    <name type="common">Apicomplexan protozoan</name>
    <dbReference type="NCBI Taxonomy" id="94643"/>
    <lineage>
        <taxon>Eukaryota</taxon>
        <taxon>Sar</taxon>
        <taxon>Alveolata</taxon>
        <taxon>Apicomplexa</taxon>
        <taxon>Conoidasida</taxon>
        <taxon>Coccidia</taxon>
        <taxon>Eucoccidiorida</taxon>
        <taxon>Eimeriorina</taxon>
        <taxon>Sarcocystidae</taxon>
        <taxon>Besnoitia</taxon>
    </lineage>
</organism>
<keyword evidence="4 5" id="KW-0472">Membrane</keyword>
<feature type="transmembrane region" description="Helical" evidence="5">
    <location>
        <begin position="169"/>
        <end position="187"/>
    </location>
</feature>
<dbReference type="RefSeq" id="XP_029219047.1">
    <property type="nucleotide sequence ID" value="XM_029364339.1"/>
</dbReference>
<evidence type="ECO:0000256" key="3">
    <source>
        <dbReference type="ARBA" id="ARBA00022989"/>
    </source>
</evidence>
<evidence type="ECO:0000256" key="2">
    <source>
        <dbReference type="ARBA" id="ARBA00022692"/>
    </source>
</evidence>
<evidence type="ECO:0000256" key="5">
    <source>
        <dbReference type="SAM" id="Phobius"/>
    </source>
</evidence>
<dbReference type="GeneID" id="40310853"/>
<proteinExistence type="predicted"/>
<comment type="caution">
    <text evidence="7">The sequence shown here is derived from an EMBL/GenBank/DDBJ whole genome shotgun (WGS) entry which is preliminary data.</text>
</comment>
<feature type="transmembrane region" description="Helical" evidence="5">
    <location>
        <begin position="419"/>
        <end position="438"/>
    </location>
</feature>
<dbReference type="InterPro" id="IPR013057">
    <property type="entry name" value="AA_transpt_TM"/>
</dbReference>
<dbReference type="KEGG" id="bbes:BESB_059250"/>
<feature type="domain" description="Amino acid transporter transmembrane" evidence="6">
    <location>
        <begin position="52"/>
        <end position="437"/>
    </location>
</feature>
<dbReference type="VEuPathDB" id="ToxoDB:BESB_059250"/>
<feature type="transmembrane region" description="Helical" evidence="5">
    <location>
        <begin position="270"/>
        <end position="296"/>
    </location>
</feature>
<feature type="transmembrane region" description="Helical" evidence="5">
    <location>
        <begin position="61"/>
        <end position="78"/>
    </location>
</feature>
<evidence type="ECO:0000313" key="7">
    <source>
        <dbReference type="EMBL" id="PFH35038.1"/>
    </source>
</evidence>
<feature type="transmembrane region" description="Helical" evidence="5">
    <location>
        <begin position="199"/>
        <end position="220"/>
    </location>
</feature>
<gene>
    <name evidence="7" type="ORF">BESB_059250</name>
</gene>
<comment type="subcellular location">
    <subcellularLocation>
        <location evidence="1">Membrane</location>
        <topology evidence="1">Multi-pass membrane protein</topology>
    </subcellularLocation>
</comment>
<sequence length="457" mass="49317">MTGFTTARNFEISVSTTPVADLSDNRDFAGRATREEDVATTSSHHLALETKKTGITRTTVLVVKSFLGGAFLFLPHAVMKGGVVLSLCTLAVAFCLALYCIQLLCECCEPGVRETYEALGEAAYGWWGRFTIEMCVILSQLAFCTINAVVVAGNARDVVWTLSDCSPDYHWQVTTILWFLLLFYIPVSLIRHMKHLAPLMLVGNVGTVAGVVLLIVAVIVVGSTQHATSVPLANWGNWPLMIGTSVFMWEGGGLILPIRSSATRKAQNIFPLVLTASLTGLLILYIGYCVLCNVVLGENLKVVILSNLPAGVLGLTVQSVFALAVMATYPLLLFPAATILEERLSAVMKISHGCSFRLFSGGLRCGLVALTVVVATVGLRQLDSFVALVGSLCGAPLAFLFPALLHVRLIKEKSLRRSLFDWVIIVGSTAIVAFNLYWSVATWHGTDDFPSRCNGGI</sequence>
<evidence type="ECO:0000256" key="4">
    <source>
        <dbReference type="ARBA" id="ARBA00023136"/>
    </source>
</evidence>
<keyword evidence="8" id="KW-1185">Reference proteome</keyword>
<dbReference type="GO" id="GO:0015179">
    <property type="term" value="F:L-amino acid transmembrane transporter activity"/>
    <property type="evidence" value="ECO:0007669"/>
    <property type="project" value="TreeGrafter"/>
</dbReference>
<evidence type="ECO:0000259" key="6">
    <source>
        <dbReference type="Pfam" id="PF01490"/>
    </source>
</evidence>
<reference evidence="7 8" key="1">
    <citation type="submission" date="2017-09" db="EMBL/GenBank/DDBJ databases">
        <title>Genome sequencing of Besnoitia besnoiti strain Bb-Ger1.</title>
        <authorList>
            <person name="Schares G."/>
            <person name="Venepally P."/>
            <person name="Lorenzi H.A."/>
        </authorList>
    </citation>
    <scope>NUCLEOTIDE SEQUENCE [LARGE SCALE GENOMIC DNA]</scope>
    <source>
        <strain evidence="7 8">Bb-Ger1</strain>
    </source>
</reference>